<reference evidence="3 4" key="1">
    <citation type="submission" date="2024-04" db="EMBL/GenBank/DDBJ databases">
        <title>Tritrichomonas musculus Genome.</title>
        <authorList>
            <person name="Alves-Ferreira E."/>
            <person name="Grigg M."/>
            <person name="Lorenzi H."/>
            <person name="Galac M."/>
        </authorList>
    </citation>
    <scope>NUCLEOTIDE SEQUENCE [LARGE SCALE GENOMIC DNA]</scope>
    <source>
        <strain evidence="3 4">EAF2021</strain>
    </source>
</reference>
<dbReference type="PANTHER" id="PTHR11668">
    <property type="entry name" value="SERINE/THREONINE PROTEIN PHOSPHATASE"/>
    <property type="match status" value="1"/>
</dbReference>
<comment type="caution">
    <text evidence="3">The sequence shown here is derived from an EMBL/GenBank/DDBJ whole genome shotgun (WGS) entry which is preliminary data.</text>
</comment>
<dbReference type="PROSITE" id="PS00125">
    <property type="entry name" value="SER_THR_PHOSPHATASE"/>
    <property type="match status" value="1"/>
</dbReference>
<evidence type="ECO:0000313" key="4">
    <source>
        <dbReference type="Proteomes" id="UP001470230"/>
    </source>
</evidence>
<name>A0ABR2H0E4_9EUKA</name>
<dbReference type="Pfam" id="PF00149">
    <property type="entry name" value="Metallophos"/>
    <property type="match status" value="1"/>
</dbReference>
<dbReference type="EMBL" id="JAPFFF010000051">
    <property type="protein sequence ID" value="KAK8839621.1"/>
    <property type="molecule type" value="Genomic_DNA"/>
</dbReference>
<evidence type="ECO:0000256" key="1">
    <source>
        <dbReference type="RuleBase" id="RU004273"/>
    </source>
</evidence>
<dbReference type="InterPro" id="IPR006186">
    <property type="entry name" value="Ser/Thr-sp_prot-phosphatase"/>
</dbReference>
<protein>
    <recommendedName>
        <fullName evidence="1">Serine/threonine-protein phosphatase</fullName>
        <ecNumber evidence="1">3.1.3.16</ecNumber>
    </recommendedName>
</protein>
<proteinExistence type="inferred from homology"/>
<keyword evidence="4" id="KW-1185">Reference proteome</keyword>
<dbReference type="InterPro" id="IPR050341">
    <property type="entry name" value="PP1_catalytic_subunit"/>
</dbReference>
<gene>
    <name evidence="3" type="ORF">M9Y10_031986</name>
</gene>
<dbReference type="PRINTS" id="PR00114">
    <property type="entry name" value="STPHPHTASE"/>
</dbReference>
<accession>A0ABR2H0E4</accession>
<keyword evidence="1" id="KW-0378">Hydrolase</keyword>
<comment type="similarity">
    <text evidence="1">Belongs to the PPP phosphatase family.</text>
</comment>
<evidence type="ECO:0000313" key="3">
    <source>
        <dbReference type="EMBL" id="KAK8839621.1"/>
    </source>
</evidence>
<dbReference type="CDD" id="cd00144">
    <property type="entry name" value="MPP_PPP_family"/>
    <property type="match status" value="1"/>
</dbReference>
<dbReference type="EC" id="3.1.3.16" evidence="1"/>
<dbReference type="Proteomes" id="UP001470230">
    <property type="component" value="Unassembled WGS sequence"/>
</dbReference>
<comment type="catalytic activity">
    <reaction evidence="1">
        <text>O-phospho-L-threonyl-[protein] + H2O = L-threonyl-[protein] + phosphate</text>
        <dbReference type="Rhea" id="RHEA:47004"/>
        <dbReference type="Rhea" id="RHEA-COMP:11060"/>
        <dbReference type="Rhea" id="RHEA-COMP:11605"/>
        <dbReference type="ChEBI" id="CHEBI:15377"/>
        <dbReference type="ChEBI" id="CHEBI:30013"/>
        <dbReference type="ChEBI" id="CHEBI:43474"/>
        <dbReference type="ChEBI" id="CHEBI:61977"/>
        <dbReference type="EC" id="3.1.3.16"/>
    </reaction>
</comment>
<evidence type="ECO:0000259" key="2">
    <source>
        <dbReference type="PROSITE" id="PS00125"/>
    </source>
</evidence>
<dbReference type="SMART" id="SM00156">
    <property type="entry name" value="PP2Ac"/>
    <property type="match status" value="1"/>
</dbReference>
<sequence length="493" mass="56445">MSTPASYIFASYSFIHSLPEEQLLYVGNFAAEGSPIPSFDENLLIRLCEDAEKVLQKDENIIEMDGDVIIVGDIHGSLHDLLRILRYIDNSNCKVICLGDYVDRGNFSLECITLLFCLKVLKPDTYYLLRGNHEFNEMSSQYGFKKEILNYHNPNKTEISTNDQSNQNTQNEINFDLDEVKNKKTINNDSYFTNYVNMNCYKYSEKLYDAFDKAFSYLPFSAIVNKTSICLHGGLTPLLDKVENIEKLITRPISSFDDNNLLCDIVWGDPSTELPSLYGENQRGRGKLFNGAATVNFLRNNNLKRVIRGHQCVNNGVEELFNEKCITVFSASSYNCDMGNSSGILKIYQKDDKIEPVTFPPITRLQKYDATYYKVAPFERLRLNQPPMLKISEFKSGFISSMARINSAHSELLLMSHFHTSHRQLSPGENDKNIKQDVISKQERRKSTNFVRNVPLRLGPRRKSRVLCAPQILTPQISKQNSELPKKFESDFL</sequence>
<dbReference type="PANTHER" id="PTHR11668:SF494">
    <property type="entry name" value="PROTEIN PHOSPHATASE, PUTATIVE-RELATED"/>
    <property type="match status" value="1"/>
</dbReference>
<dbReference type="SUPFAM" id="SSF56300">
    <property type="entry name" value="Metallo-dependent phosphatases"/>
    <property type="match status" value="1"/>
</dbReference>
<dbReference type="Gene3D" id="3.60.21.10">
    <property type="match status" value="1"/>
</dbReference>
<feature type="domain" description="Serine/threonine specific protein phosphatases" evidence="2">
    <location>
        <begin position="129"/>
        <end position="134"/>
    </location>
</feature>
<organism evidence="3 4">
    <name type="scientific">Tritrichomonas musculus</name>
    <dbReference type="NCBI Taxonomy" id="1915356"/>
    <lineage>
        <taxon>Eukaryota</taxon>
        <taxon>Metamonada</taxon>
        <taxon>Parabasalia</taxon>
        <taxon>Tritrichomonadida</taxon>
        <taxon>Tritrichomonadidae</taxon>
        <taxon>Tritrichomonas</taxon>
    </lineage>
</organism>
<dbReference type="InterPro" id="IPR004843">
    <property type="entry name" value="Calcineurin-like_PHP"/>
</dbReference>
<dbReference type="InterPro" id="IPR029052">
    <property type="entry name" value="Metallo-depent_PP-like"/>
</dbReference>